<gene>
    <name evidence="9" type="primary">LOC103054967</name>
</gene>
<evidence type="ECO:0000256" key="3">
    <source>
        <dbReference type="ARBA" id="ARBA00022692"/>
    </source>
</evidence>
<dbReference type="InterPro" id="IPR051423">
    <property type="entry name" value="CD225/Dispanin"/>
</dbReference>
<accession>A0A9F2QX43</accession>
<evidence type="ECO:0000256" key="2">
    <source>
        <dbReference type="ARBA" id="ARBA00006843"/>
    </source>
</evidence>
<evidence type="ECO:0000313" key="8">
    <source>
        <dbReference type="Proteomes" id="UP000695026"/>
    </source>
</evidence>
<comment type="subcellular location">
    <subcellularLocation>
        <location evidence="1">Membrane</location>
    </subcellularLocation>
</comment>
<keyword evidence="5 7" id="KW-0472">Membrane</keyword>
<evidence type="ECO:0000256" key="4">
    <source>
        <dbReference type="ARBA" id="ARBA00022989"/>
    </source>
</evidence>
<dbReference type="InterPro" id="IPR007593">
    <property type="entry name" value="CD225/Dispanin_fam"/>
</dbReference>
<dbReference type="KEGG" id="pbi:103054967"/>
<feature type="compositionally biased region" description="Polar residues" evidence="6">
    <location>
        <begin position="1"/>
        <end position="15"/>
    </location>
</feature>
<reference evidence="9" key="1">
    <citation type="submission" date="2025-08" db="UniProtKB">
        <authorList>
            <consortium name="RefSeq"/>
        </authorList>
    </citation>
    <scope>IDENTIFICATION</scope>
    <source>
        <tissue evidence="9">Liver</tissue>
    </source>
</reference>
<keyword evidence="4 7" id="KW-1133">Transmembrane helix</keyword>
<feature type="transmembrane region" description="Helical" evidence="7">
    <location>
        <begin position="83"/>
        <end position="105"/>
    </location>
</feature>
<proteinExistence type="inferred from homology"/>
<evidence type="ECO:0000256" key="7">
    <source>
        <dbReference type="SAM" id="Phobius"/>
    </source>
</evidence>
<feature type="transmembrane region" description="Helical" evidence="7">
    <location>
        <begin position="131"/>
        <end position="154"/>
    </location>
</feature>
<comment type="similarity">
    <text evidence="2">Belongs to the CD225/Dispanin family.</text>
</comment>
<evidence type="ECO:0000256" key="1">
    <source>
        <dbReference type="ARBA" id="ARBA00004370"/>
    </source>
</evidence>
<dbReference type="Proteomes" id="UP000695026">
    <property type="component" value="Unplaced"/>
</dbReference>
<evidence type="ECO:0000256" key="5">
    <source>
        <dbReference type="ARBA" id="ARBA00023136"/>
    </source>
</evidence>
<evidence type="ECO:0000256" key="6">
    <source>
        <dbReference type="SAM" id="MobiDB-lite"/>
    </source>
</evidence>
<feature type="region of interest" description="Disordered" evidence="6">
    <location>
        <begin position="1"/>
        <end position="64"/>
    </location>
</feature>
<sequence length="160" mass="17183">MSNTNYQTFNSDQPNSPNPPTYSEKDPYKESGPAGSALPTGQGATAPMPPYYGSPGSAYPPQMSQPQQTVIITPVYPSSAPDYLAYSIFTMLCCCLPLGIAALVFSIQTRDANHSGNSMAAQRNSKMARNFAHAALGVGIFLIIVYIVLMVILLNQNNRS</sequence>
<protein>
    <submittedName>
        <fullName evidence="9">Proline-rich transmembrane protein 1-like</fullName>
    </submittedName>
</protein>
<dbReference type="GO" id="GO:0016020">
    <property type="term" value="C:membrane"/>
    <property type="evidence" value="ECO:0007669"/>
    <property type="project" value="UniProtKB-SubCell"/>
</dbReference>
<keyword evidence="8" id="KW-1185">Reference proteome</keyword>
<name>A0A9F2QX43_PYTBI</name>
<organism evidence="8 9">
    <name type="scientific">Python bivittatus</name>
    <name type="common">Burmese python</name>
    <name type="synonym">Python molurus bivittatus</name>
    <dbReference type="NCBI Taxonomy" id="176946"/>
    <lineage>
        <taxon>Eukaryota</taxon>
        <taxon>Metazoa</taxon>
        <taxon>Chordata</taxon>
        <taxon>Craniata</taxon>
        <taxon>Vertebrata</taxon>
        <taxon>Euteleostomi</taxon>
        <taxon>Lepidosauria</taxon>
        <taxon>Squamata</taxon>
        <taxon>Bifurcata</taxon>
        <taxon>Unidentata</taxon>
        <taxon>Episquamata</taxon>
        <taxon>Toxicofera</taxon>
        <taxon>Serpentes</taxon>
        <taxon>Henophidia</taxon>
        <taxon>Pythonidae</taxon>
        <taxon>Python</taxon>
    </lineage>
</organism>
<dbReference type="RefSeq" id="XP_007429515.1">
    <property type="nucleotide sequence ID" value="XM_007429453.3"/>
</dbReference>
<dbReference type="GeneID" id="103054967"/>
<dbReference type="Pfam" id="PF04505">
    <property type="entry name" value="CD225"/>
    <property type="match status" value="1"/>
</dbReference>
<dbReference type="OMA" id="QLINEGC"/>
<dbReference type="PANTHER" id="PTHR14948">
    <property type="entry name" value="NG5"/>
    <property type="match status" value="1"/>
</dbReference>
<dbReference type="OrthoDB" id="6083617at2759"/>
<dbReference type="PANTHER" id="PTHR14948:SF46">
    <property type="entry name" value="DISPANIN SUBFAMILY A MEMBER 2B-LIKE-RELATED"/>
    <property type="match status" value="1"/>
</dbReference>
<evidence type="ECO:0000313" key="9">
    <source>
        <dbReference type="RefSeq" id="XP_007429515.1"/>
    </source>
</evidence>
<keyword evidence="3 7" id="KW-0812">Transmembrane</keyword>
<dbReference type="AlphaFoldDB" id="A0A9F2QX43"/>